<protein>
    <recommendedName>
        <fullName evidence="4">SnoaL-like domain-containing protein</fullName>
    </recommendedName>
</protein>
<dbReference type="Proteomes" id="UP000186955">
    <property type="component" value="Unassembled WGS sequence"/>
</dbReference>
<dbReference type="Gene3D" id="3.10.450.50">
    <property type="match status" value="1"/>
</dbReference>
<gene>
    <name evidence="2" type="ORF">PENSUB_5061</name>
</gene>
<dbReference type="PANTHER" id="PTHR38436:SF3">
    <property type="entry name" value="CARBOXYMETHYLENEBUTENOLIDASE-RELATED"/>
    <property type="match status" value="1"/>
</dbReference>
<dbReference type="SUPFAM" id="SSF54427">
    <property type="entry name" value="NTF2-like"/>
    <property type="match status" value="1"/>
</dbReference>
<dbReference type="PANTHER" id="PTHR38436">
    <property type="entry name" value="POLYKETIDE CYCLASE SNOAL-LIKE DOMAIN"/>
    <property type="match status" value="1"/>
</dbReference>
<organism evidence="2 3">
    <name type="scientific">Penicillium subrubescens</name>
    <dbReference type="NCBI Taxonomy" id="1316194"/>
    <lineage>
        <taxon>Eukaryota</taxon>
        <taxon>Fungi</taxon>
        <taxon>Dikarya</taxon>
        <taxon>Ascomycota</taxon>
        <taxon>Pezizomycotina</taxon>
        <taxon>Eurotiomycetes</taxon>
        <taxon>Eurotiomycetidae</taxon>
        <taxon>Eurotiales</taxon>
        <taxon>Aspergillaceae</taxon>
        <taxon>Penicillium</taxon>
    </lineage>
</organism>
<dbReference type="GO" id="GO:0030638">
    <property type="term" value="P:polyketide metabolic process"/>
    <property type="evidence" value="ECO:0007669"/>
    <property type="project" value="InterPro"/>
</dbReference>
<dbReference type="InterPro" id="IPR009959">
    <property type="entry name" value="Cyclase_SnoaL-like"/>
</dbReference>
<evidence type="ECO:0000256" key="1">
    <source>
        <dbReference type="SAM" id="MobiDB-lite"/>
    </source>
</evidence>
<proteinExistence type="predicted"/>
<feature type="region of interest" description="Disordered" evidence="1">
    <location>
        <begin position="11"/>
        <end position="52"/>
    </location>
</feature>
<sequence>MVNVFQRLARRATTSSGSTVPDPGIDGNNISSRSHDLHRTTSRNSWKRNRRSIVEEPSPRHLILISDNATFDPHIIQRFQAEGFDVTYLGFVCTDDAEKDRKSLEFAVHEKEDELEAGERYAIVGSTPDDLRTFFTDVFIPAGPPSQHIRLLSRTVGADRIVDEILFTFCHSKEVPWLLPRVPPTNRDIQVVVVVVASFFADRIVHQSLYWDQADVLVQAGLLDSDFVPKMTTEIQG</sequence>
<dbReference type="STRING" id="1316194.A0A1Q5UR09"/>
<reference evidence="2 3" key="1">
    <citation type="submission" date="2016-10" db="EMBL/GenBank/DDBJ databases">
        <title>Genome sequence of the ascomycete fungus Penicillium subrubescens.</title>
        <authorList>
            <person name="De Vries R.P."/>
            <person name="Peng M."/>
            <person name="Dilokpimol A."/>
            <person name="Hilden K."/>
            <person name="Makela M.R."/>
            <person name="Grigoriev I."/>
            <person name="Riley R."/>
            <person name="Granchi Z."/>
        </authorList>
    </citation>
    <scope>NUCLEOTIDE SEQUENCE [LARGE SCALE GENOMIC DNA]</scope>
    <source>
        <strain evidence="2 3">CBS 132785</strain>
    </source>
</reference>
<keyword evidence="3" id="KW-1185">Reference proteome</keyword>
<dbReference type="InterPro" id="IPR032710">
    <property type="entry name" value="NTF2-like_dom_sf"/>
</dbReference>
<evidence type="ECO:0008006" key="4">
    <source>
        <dbReference type="Google" id="ProtNLM"/>
    </source>
</evidence>
<evidence type="ECO:0000313" key="2">
    <source>
        <dbReference type="EMBL" id="OKP14901.1"/>
    </source>
</evidence>
<comment type="caution">
    <text evidence="2">The sequence shown here is derived from an EMBL/GenBank/DDBJ whole genome shotgun (WGS) entry which is preliminary data.</text>
</comment>
<accession>A0A1Q5UR09</accession>
<dbReference type="EMBL" id="MNBE01000050">
    <property type="protein sequence ID" value="OKP14901.1"/>
    <property type="molecule type" value="Genomic_DNA"/>
</dbReference>
<dbReference type="AlphaFoldDB" id="A0A1Q5UR09"/>
<evidence type="ECO:0000313" key="3">
    <source>
        <dbReference type="Proteomes" id="UP000186955"/>
    </source>
</evidence>
<name>A0A1Q5UR09_9EURO</name>